<protein>
    <submittedName>
        <fullName evidence="2">PAN domain protein</fullName>
    </submittedName>
</protein>
<name>A0A368FR79_ANCCA</name>
<comment type="caution">
    <text evidence="2">The sequence shown here is derived from an EMBL/GenBank/DDBJ whole genome shotgun (WGS) entry which is preliminary data.</text>
</comment>
<dbReference type="Proteomes" id="UP000252519">
    <property type="component" value="Unassembled WGS sequence"/>
</dbReference>
<feature type="non-terminal residue" evidence="2">
    <location>
        <position position="134"/>
    </location>
</feature>
<gene>
    <name evidence="2" type="ORF">ANCCAN_20165</name>
</gene>
<evidence type="ECO:0000313" key="3">
    <source>
        <dbReference type="Proteomes" id="UP000252519"/>
    </source>
</evidence>
<organism evidence="2 3">
    <name type="scientific">Ancylostoma caninum</name>
    <name type="common">Dog hookworm</name>
    <dbReference type="NCBI Taxonomy" id="29170"/>
    <lineage>
        <taxon>Eukaryota</taxon>
        <taxon>Metazoa</taxon>
        <taxon>Ecdysozoa</taxon>
        <taxon>Nematoda</taxon>
        <taxon>Chromadorea</taxon>
        <taxon>Rhabditida</taxon>
        <taxon>Rhabditina</taxon>
        <taxon>Rhabditomorpha</taxon>
        <taxon>Strongyloidea</taxon>
        <taxon>Ancylostomatidae</taxon>
        <taxon>Ancylostomatinae</taxon>
        <taxon>Ancylostoma</taxon>
    </lineage>
</organism>
<dbReference type="SUPFAM" id="SSF57414">
    <property type="entry name" value="Hairpin loop containing domain-like"/>
    <property type="match status" value="1"/>
</dbReference>
<evidence type="ECO:0000259" key="1">
    <source>
        <dbReference type="Pfam" id="PF00024"/>
    </source>
</evidence>
<evidence type="ECO:0000313" key="2">
    <source>
        <dbReference type="EMBL" id="RCN33988.1"/>
    </source>
</evidence>
<sequence length="134" mass="15588">MNFVEFFRSQTTFQYPDASRLPLLCRSAQYNRQSSKCSVFPDALNPNGYLEYKPNSNVLYMEKLCIADAVLPLSCDEIFRRIPQHVLFGHASEIITTTSEEECIRECVLAKVRSVVQYKMYSLFHIKHIQSEPR</sequence>
<dbReference type="OrthoDB" id="5814086at2759"/>
<dbReference type="AlphaFoldDB" id="A0A368FR79"/>
<feature type="domain" description="Apple" evidence="1">
    <location>
        <begin position="25"/>
        <end position="65"/>
    </location>
</feature>
<dbReference type="InterPro" id="IPR003609">
    <property type="entry name" value="Pan_app"/>
</dbReference>
<proteinExistence type="predicted"/>
<reference evidence="2 3" key="1">
    <citation type="submission" date="2014-10" db="EMBL/GenBank/DDBJ databases">
        <title>Draft genome of the hookworm Ancylostoma caninum.</title>
        <authorList>
            <person name="Mitreva M."/>
        </authorList>
    </citation>
    <scope>NUCLEOTIDE SEQUENCE [LARGE SCALE GENOMIC DNA]</scope>
    <source>
        <strain evidence="2 3">Baltimore</strain>
    </source>
</reference>
<accession>A0A368FR79</accession>
<dbReference type="EMBL" id="JOJR01000837">
    <property type="protein sequence ID" value="RCN33988.1"/>
    <property type="molecule type" value="Genomic_DNA"/>
</dbReference>
<dbReference type="Pfam" id="PF00024">
    <property type="entry name" value="PAN_1"/>
    <property type="match status" value="1"/>
</dbReference>
<keyword evidence="3" id="KW-1185">Reference proteome</keyword>